<dbReference type="GO" id="GO:0003972">
    <property type="term" value="F:RNA ligase (ATP) activity"/>
    <property type="evidence" value="ECO:0007669"/>
    <property type="project" value="TreeGrafter"/>
</dbReference>
<dbReference type="EC" id="6.5.1.-" evidence="13"/>
<keyword evidence="6 11" id="KW-0342">GTP-binding</keyword>
<sequence length="484" mass="53208">MKNPKIPIKKIDENLYEIEPFGDMRVAGRVYASPEMMEGLLEEQAPLQQVINVAHLPGIEKYSLAMPDIHWGYGFPIGGVAATDWQEGVISPGGVGYDINCGMRLATTSLREDEVKKRLDKLIQELFKAIPTGVGSSHAIKKLSKNDLKKVAQEGVQWVIQQGYGKAEDLEVIEEKGRMPFADFSAVSQRAIERGLDQLGTLGSGNHFLEVDVVDRIYDEQAAAALGLFEGQIVVLIHSGSRGFGYQICDDYLKVMSKAAQKYHLDLPDRQLAAAPIQSPEGQDYFAAMSCAANFAWSNRQVIMDLARRVFKHVFNISDANLQFNLVYDVSHNIAKKETHKVGDREKTVCVHRKGATRALAPGHPLLPEKYRAVGQPVLIPGDMGRYSFVCIGTQKAMEETFGSTCHGAGRLLSRRQAKKAGAGRNLIKELSARGIVVQARGKATVAEEMPEAYKDVQSVVNVMHQSGISLKVARLRPIGVIKG</sequence>
<feature type="binding site" evidence="12">
    <location>
        <position position="207"/>
    </location>
    <ligand>
        <name>Mn(2+)</name>
        <dbReference type="ChEBI" id="CHEBI:29035"/>
        <label>1</label>
    </ligand>
</feature>
<dbReference type="Proteomes" id="UP000004671">
    <property type="component" value="Chromosome"/>
</dbReference>
<keyword evidence="3 12" id="KW-0479">Metal-binding</keyword>
<dbReference type="InterPro" id="IPR001233">
    <property type="entry name" value="RtcB"/>
</dbReference>
<evidence type="ECO:0000256" key="11">
    <source>
        <dbReference type="PIRSR" id="PIRSR601233-2"/>
    </source>
</evidence>
<dbReference type="Gene3D" id="3.90.1860.10">
    <property type="entry name" value="tRNA-splicing ligase RtcB"/>
    <property type="match status" value="1"/>
</dbReference>
<keyword evidence="5" id="KW-0692">RNA repair</keyword>
<feature type="binding site" evidence="11">
    <location>
        <position position="483"/>
    </location>
    <ligand>
        <name>GMP</name>
        <dbReference type="ChEBI" id="CHEBI:58115"/>
    </ligand>
</feature>
<comment type="catalytic activity">
    <reaction evidence="8">
        <text>a 3'-end 3'-phospho-ribonucleotide-RNA + a 5'-end dephospho-ribonucleoside-RNA + GTP = a ribonucleotidyl-ribonucleotide-RNA + GMP + diphosphate</text>
        <dbReference type="Rhea" id="RHEA:68076"/>
        <dbReference type="Rhea" id="RHEA-COMP:10463"/>
        <dbReference type="Rhea" id="RHEA-COMP:13936"/>
        <dbReference type="Rhea" id="RHEA-COMP:17355"/>
        <dbReference type="ChEBI" id="CHEBI:33019"/>
        <dbReference type="ChEBI" id="CHEBI:37565"/>
        <dbReference type="ChEBI" id="CHEBI:58115"/>
        <dbReference type="ChEBI" id="CHEBI:83062"/>
        <dbReference type="ChEBI" id="CHEBI:138284"/>
        <dbReference type="ChEBI" id="CHEBI:173118"/>
        <dbReference type="EC" id="6.5.1.8"/>
    </reaction>
</comment>
<proteinExistence type="inferred from homology"/>
<feature type="binding site" evidence="11">
    <location>
        <begin position="332"/>
        <end position="333"/>
    </location>
    <ligand>
        <name>GMP</name>
        <dbReference type="ChEBI" id="CHEBI:58115"/>
    </ligand>
</feature>
<evidence type="ECO:0000256" key="6">
    <source>
        <dbReference type="ARBA" id="ARBA00023134"/>
    </source>
</evidence>
<evidence type="ECO:0000313" key="17">
    <source>
        <dbReference type="Proteomes" id="UP000183868"/>
    </source>
</evidence>
<feature type="binding site" evidence="11">
    <location>
        <begin position="206"/>
        <end position="210"/>
    </location>
    <ligand>
        <name>GMP</name>
        <dbReference type="ChEBI" id="CHEBI:58115"/>
    </ligand>
</feature>
<dbReference type="GO" id="GO:0005525">
    <property type="term" value="F:GTP binding"/>
    <property type="evidence" value="ECO:0007669"/>
    <property type="project" value="UniProtKB-KW"/>
</dbReference>
<comment type="catalytic activity">
    <reaction evidence="9">
        <text>a 3'-end 2',3'-cyclophospho-ribonucleotide-RNA + a 5'-end dephospho-ribonucleoside-RNA + GTP + H2O = a ribonucleotidyl-ribonucleotide-RNA + GMP + diphosphate + H(+)</text>
        <dbReference type="Rhea" id="RHEA:68080"/>
        <dbReference type="Rhea" id="RHEA-COMP:10464"/>
        <dbReference type="Rhea" id="RHEA-COMP:13936"/>
        <dbReference type="Rhea" id="RHEA-COMP:17355"/>
        <dbReference type="ChEBI" id="CHEBI:15377"/>
        <dbReference type="ChEBI" id="CHEBI:15378"/>
        <dbReference type="ChEBI" id="CHEBI:33019"/>
        <dbReference type="ChEBI" id="CHEBI:37565"/>
        <dbReference type="ChEBI" id="CHEBI:58115"/>
        <dbReference type="ChEBI" id="CHEBI:83064"/>
        <dbReference type="ChEBI" id="CHEBI:138284"/>
        <dbReference type="ChEBI" id="CHEBI:173118"/>
        <dbReference type="EC" id="6.5.1.8"/>
    </reaction>
</comment>
<comment type="similarity">
    <text evidence="1 13">Belongs to the RtcB family.</text>
</comment>
<feature type="binding site" evidence="11">
    <location>
        <position position="388"/>
    </location>
    <ligand>
        <name>GMP</name>
        <dbReference type="ChEBI" id="CHEBI:58115"/>
    </ligand>
</feature>
<comment type="subunit">
    <text evidence="13">Monomer.</text>
</comment>
<dbReference type="PaxDb" id="880073-Calab_3125"/>
<dbReference type="PANTHER" id="PTHR11118:SF1">
    <property type="entry name" value="RNA-SPLICING LIGASE RTCB HOMOLOG"/>
    <property type="match status" value="1"/>
</dbReference>
<dbReference type="OrthoDB" id="9802323at2"/>
<name>H1XTW4_CALAY</name>
<evidence type="ECO:0000256" key="5">
    <source>
        <dbReference type="ARBA" id="ARBA00022800"/>
    </source>
</evidence>
<dbReference type="SUPFAM" id="SSF103365">
    <property type="entry name" value="Hypothetical protein PH1602"/>
    <property type="match status" value="1"/>
</dbReference>
<protein>
    <recommendedName>
        <fullName evidence="13">tRNA-splicing ligase RtcB</fullName>
        <ecNumber evidence="13">6.5.1.-</ecNumber>
    </recommendedName>
</protein>
<evidence type="ECO:0000256" key="7">
    <source>
        <dbReference type="ARBA" id="ARBA00023211"/>
    </source>
</evidence>
<evidence type="ECO:0000256" key="3">
    <source>
        <dbReference type="ARBA" id="ARBA00022723"/>
    </source>
</evidence>
<dbReference type="PROSITE" id="PS01288">
    <property type="entry name" value="UPF0027"/>
    <property type="match status" value="1"/>
</dbReference>
<feature type="binding site" evidence="12">
    <location>
        <position position="98"/>
    </location>
    <ligand>
        <name>Mn(2+)</name>
        <dbReference type="ChEBI" id="CHEBI:29035"/>
        <label>1</label>
    </ligand>
</feature>
<evidence type="ECO:0000256" key="13">
    <source>
        <dbReference type="RuleBase" id="RU371113"/>
    </source>
</evidence>
<dbReference type="KEGG" id="caby:Cabys_2003"/>
<dbReference type="eggNOG" id="COG1690">
    <property type="taxonomic scope" value="Bacteria"/>
</dbReference>
<reference evidence="14 17" key="2">
    <citation type="submission" date="2016-11" db="EMBL/GenBank/DDBJ databases">
        <title>Genomic analysis of Caldithrix abyssi and proposal of a novel bacterial phylum Caldithrichaeota.</title>
        <authorList>
            <person name="Kublanov I."/>
            <person name="Sigalova O."/>
            <person name="Gavrilov S."/>
            <person name="Lebedinsky A."/>
            <person name="Ivanova N."/>
            <person name="Daum C."/>
            <person name="Reddy T."/>
            <person name="Klenk H.P."/>
            <person name="Goker M."/>
            <person name="Reva O."/>
            <person name="Miroshnichenko M."/>
            <person name="Kyprides N."/>
            <person name="Woyke T."/>
            <person name="Gelfand M."/>
        </authorList>
    </citation>
    <scope>NUCLEOTIDE SEQUENCE [LARGE SCALE GENOMIC DNA]</scope>
    <source>
        <strain evidence="14 17">LF13</strain>
    </source>
</reference>
<reference evidence="15 16" key="1">
    <citation type="submission" date="2011-09" db="EMBL/GenBank/DDBJ databases">
        <title>The permanent draft genome of Caldithrix abyssi DSM 13497.</title>
        <authorList>
            <consortium name="US DOE Joint Genome Institute (JGI-PGF)"/>
            <person name="Lucas S."/>
            <person name="Han J."/>
            <person name="Lapidus A."/>
            <person name="Bruce D."/>
            <person name="Goodwin L."/>
            <person name="Pitluck S."/>
            <person name="Peters L."/>
            <person name="Kyrpides N."/>
            <person name="Mavromatis K."/>
            <person name="Ivanova N."/>
            <person name="Mikhailova N."/>
            <person name="Chertkov O."/>
            <person name="Detter J.C."/>
            <person name="Tapia R."/>
            <person name="Han C."/>
            <person name="Land M."/>
            <person name="Hauser L."/>
            <person name="Markowitz V."/>
            <person name="Cheng J.-F."/>
            <person name="Hugenholtz P."/>
            <person name="Woyke T."/>
            <person name="Wu D."/>
            <person name="Spring S."/>
            <person name="Brambilla E."/>
            <person name="Klenk H.-P."/>
            <person name="Eisen J.A."/>
        </authorList>
    </citation>
    <scope>NUCLEOTIDE SEQUENCE [LARGE SCALE GENOMIC DNA]</scope>
    <source>
        <strain evidence="15 16">DSM 13497</strain>
    </source>
</reference>
<evidence type="ECO:0000256" key="8">
    <source>
        <dbReference type="ARBA" id="ARBA00047746"/>
    </source>
</evidence>
<evidence type="ECO:0000256" key="2">
    <source>
        <dbReference type="ARBA" id="ARBA00022598"/>
    </source>
</evidence>
<evidence type="ECO:0000256" key="10">
    <source>
        <dbReference type="PIRSR" id="PIRSR601233-1"/>
    </source>
</evidence>
<dbReference type="Proteomes" id="UP000183868">
    <property type="component" value="Chromosome"/>
</dbReference>
<feature type="binding site" evidence="12">
    <location>
        <position position="332"/>
    </location>
    <ligand>
        <name>Mn(2+)</name>
        <dbReference type="ChEBI" id="CHEBI:29035"/>
        <label>2</label>
    </ligand>
</feature>
<organism evidence="15 16">
    <name type="scientific">Caldithrix abyssi DSM 13497</name>
    <dbReference type="NCBI Taxonomy" id="880073"/>
    <lineage>
        <taxon>Bacteria</taxon>
        <taxon>Pseudomonadati</taxon>
        <taxon>Calditrichota</taxon>
        <taxon>Calditrichia</taxon>
        <taxon>Calditrichales</taxon>
        <taxon>Calditrichaceae</taxon>
        <taxon>Caldithrix</taxon>
    </lineage>
</organism>
<feature type="binding site" evidence="11">
    <location>
        <begin position="381"/>
        <end position="384"/>
    </location>
    <ligand>
        <name>GMP</name>
        <dbReference type="ChEBI" id="CHEBI:58115"/>
    </ligand>
</feature>
<dbReference type="GO" id="GO:0006396">
    <property type="term" value="P:RNA processing"/>
    <property type="evidence" value="ECO:0007669"/>
    <property type="project" value="InterPro"/>
</dbReference>
<dbReference type="EMBL" id="CP018099">
    <property type="protein sequence ID" value="APF18752.1"/>
    <property type="molecule type" value="Genomic_DNA"/>
</dbReference>
<dbReference type="GO" id="GO:0042245">
    <property type="term" value="P:RNA repair"/>
    <property type="evidence" value="ECO:0007669"/>
    <property type="project" value="UniProtKB-KW"/>
</dbReference>
<keyword evidence="2 13" id="KW-0436">Ligase</keyword>
<keyword evidence="16" id="KW-1185">Reference proteome</keyword>
<evidence type="ECO:0000313" key="16">
    <source>
        <dbReference type="Proteomes" id="UP000004671"/>
    </source>
</evidence>
<feature type="binding site" evidence="12">
    <location>
        <position position="238"/>
    </location>
    <ligand>
        <name>Mn(2+)</name>
        <dbReference type="ChEBI" id="CHEBI:29035"/>
        <label>2</label>
    </ligand>
</feature>
<feature type="active site" description="GMP-histidine intermediate" evidence="10">
    <location>
        <position position="407"/>
    </location>
</feature>
<accession>H1XTW4</accession>
<dbReference type="FunCoup" id="H1XTW4">
    <property type="interactions" value="368"/>
</dbReference>
<feature type="binding site" evidence="11">
    <location>
        <begin position="407"/>
        <end position="410"/>
    </location>
    <ligand>
        <name>GMP</name>
        <dbReference type="ChEBI" id="CHEBI:58115"/>
    </ligand>
</feature>
<dbReference type="GO" id="GO:0170057">
    <property type="term" value="F:RNA ligase (GTP) activity"/>
    <property type="evidence" value="ECO:0007669"/>
    <property type="project" value="UniProtKB-EC"/>
</dbReference>
<evidence type="ECO:0000313" key="15">
    <source>
        <dbReference type="EMBL" id="EHO42731.1"/>
    </source>
</evidence>
<comment type="cofactor">
    <cofactor evidence="12 13">
        <name>Mn(2+)</name>
        <dbReference type="ChEBI" id="CHEBI:29035"/>
    </cofactor>
    <text evidence="12 13">Binds 2 manganese ions per subunit.</text>
</comment>
<keyword evidence="4 11" id="KW-0547">Nucleotide-binding</keyword>
<evidence type="ECO:0000256" key="12">
    <source>
        <dbReference type="PIRSR" id="PIRSR601233-3"/>
    </source>
</evidence>
<dbReference type="InParanoid" id="H1XTW4"/>
<evidence type="ECO:0000256" key="1">
    <source>
        <dbReference type="ARBA" id="ARBA00008071"/>
    </source>
</evidence>
<dbReference type="AlphaFoldDB" id="H1XTW4"/>
<gene>
    <name evidence="13 14" type="primary">rtcB</name>
    <name evidence="14" type="ORF">Cabys_2003</name>
    <name evidence="15" type="ORF">Calab_3125</name>
</gene>
<evidence type="ECO:0000256" key="4">
    <source>
        <dbReference type="ARBA" id="ARBA00022741"/>
    </source>
</evidence>
<dbReference type="RefSeq" id="WP_006930086.1">
    <property type="nucleotide sequence ID" value="NZ_CM001402.1"/>
</dbReference>
<dbReference type="GO" id="GO:0046872">
    <property type="term" value="F:metal ion binding"/>
    <property type="evidence" value="ECO:0007669"/>
    <property type="project" value="UniProtKB-UniRule"/>
</dbReference>
<keyword evidence="7 12" id="KW-0464">Manganese</keyword>
<dbReference type="EMBL" id="CM001402">
    <property type="protein sequence ID" value="EHO42731.1"/>
    <property type="molecule type" value="Genomic_DNA"/>
</dbReference>
<dbReference type="PANTHER" id="PTHR11118">
    <property type="entry name" value="RNA-SPLICING LIGASE RTCB HOMOLOG"/>
    <property type="match status" value="1"/>
</dbReference>
<dbReference type="Pfam" id="PF01139">
    <property type="entry name" value="RtcB"/>
    <property type="match status" value="1"/>
</dbReference>
<evidence type="ECO:0000256" key="9">
    <source>
        <dbReference type="ARBA" id="ARBA00049514"/>
    </source>
</evidence>
<evidence type="ECO:0000313" key="14">
    <source>
        <dbReference type="EMBL" id="APF18752.1"/>
    </source>
</evidence>
<dbReference type="InterPro" id="IPR036025">
    <property type="entry name" value="RtcB-like_sf"/>
</dbReference>
<dbReference type="STRING" id="880073.Cabys_2003"/>
<dbReference type="FunFam" id="3.90.1860.10:FF:000001">
    <property type="entry name" value="tRNA-splicing ligase RtcB homolog"/>
    <property type="match status" value="1"/>
</dbReference>
<dbReference type="HOGENOM" id="CLU_022279_0_1_0"/>